<dbReference type="EMBL" id="JAGHQL010000016">
    <property type="protein sequence ID" value="KAH0544638.1"/>
    <property type="molecule type" value="Genomic_DNA"/>
</dbReference>
<comment type="caution">
    <text evidence="4">The sequence shown here is derived from an EMBL/GenBank/DDBJ whole genome shotgun (WGS) entry which is preliminary data.</text>
</comment>
<feature type="compositionally biased region" description="Basic residues" evidence="2">
    <location>
        <begin position="206"/>
        <end position="215"/>
    </location>
</feature>
<evidence type="ECO:0000313" key="4">
    <source>
        <dbReference type="EMBL" id="KAH0544638.1"/>
    </source>
</evidence>
<evidence type="ECO:0000313" key="5">
    <source>
        <dbReference type="Proteomes" id="UP000698800"/>
    </source>
</evidence>
<keyword evidence="1" id="KW-0175">Coiled coil</keyword>
<dbReference type="OrthoDB" id="10616097at2759"/>
<evidence type="ECO:0000256" key="2">
    <source>
        <dbReference type="SAM" id="MobiDB-lite"/>
    </source>
</evidence>
<protein>
    <submittedName>
        <fullName evidence="4">Uncharacterized protein</fullName>
    </submittedName>
</protein>
<feature type="coiled-coil region" evidence="1">
    <location>
        <begin position="754"/>
        <end position="781"/>
    </location>
</feature>
<feature type="region of interest" description="Disordered" evidence="2">
    <location>
        <begin position="427"/>
        <end position="464"/>
    </location>
</feature>
<keyword evidence="3" id="KW-0812">Transmembrane</keyword>
<feature type="region of interest" description="Disordered" evidence="2">
    <location>
        <begin position="591"/>
        <end position="613"/>
    </location>
</feature>
<evidence type="ECO:0000256" key="1">
    <source>
        <dbReference type="SAM" id="Coils"/>
    </source>
</evidence>
<feature type="region of interest" description="Disordered" evidence="2">
    <location>
        <begin position="331"/>
        <end position="357"/>
    </location>
</feature>
<feature type="compositionally biased region" description="Basic and acidic residues" evidence="2">
    <location>
        <begin position="591"/>
        <end position="611"/>
    </location>
</feature>
<accession>A0A9P8IBX0</accession>
<feature type="compositionally biased region" description="Basic and acidic residues" evidence="2">
    <location>
        <begin position="261"/>
        <end position="283"/>
    </location>
</feature>
<evidence type="ECO:0000256" key="3">
    <source>
        <dbReference type="SAM" id="Phobius"/>
    </source>
</evidence>
<feature type="compositionally biased region" description="Low complexity" evidence="2">
    <location>
        <begin position="453"/>
        <end position="464"/>
    </location>
</feature>
<feature type="compositionally biased region" description="Low complexity" evidence="2">
    <location>
        <begin position="427"/>
        <end position="438"/>
    </location>
</feature>
<proteinExistence type="predicted"/>
<feature type="compositionally biased region" description="Low complexity" evidence="2">
    <location>
        <begin position="15"/>
        <end position="25"/>
    </location>
</feature>
<dbReference type="Proteomes" id="UP000698800">
    <property type="component" value="Unassembled WGS sequence"/>
</dbReference>
<feature type="transmembrane region" description="Helical" evidence="3">
    <location>
        <begin position="1061"/>
        <end position="1079"/>
    </location>
</feature>
<sequence>MERSIYAKGKGKMVTPATPKASSPPTATPTPSPVAGLFTGNQPGWKKRGGARSRARNGKGKKKGEAATTGLEASAWSSQAEDTSAEDISGPSEPTSETTSAEETMPAEGTTSADVTAPAEVITPAEATAPAEVITPAEATAPAEVITPAEATAPAEVITPAEATAPAEVITPAEATTPAEAITPAEGTAPVEGTTPVTDAKGRIPTARKLRKWRRENKQKEEKKRTKGEEGAEEGLEASTESPLTEDISGEGEPGPVEDPEGGKVEEKEPEQKPEGKTERGTDKAPFSLKAEGEFTFNAVWPSASAGSPSHPEPRPYGMGYEFLERFGAKLGPRKGKEPAGSSSASATSSGAATPSPPPFVVMPAHGIQSGSGHFFPSASQSGQAIGQAVGPGADVGGSVSVGFGKGIGHGTSSRAMSTAAADTTADTTATATNTGGTIPVPAQVSTQGEGQTPAPASASAPAPAQVQVPAATAASRVSARPIILPKSLKKRILGLNKKLEDRQLSGEQENNAKQLDGLKARCDNLEQPSAEMADKDREVAQLKEYVRLLQSKIQQVTATAKAESEKNNALIDGLRDRALAREIELGELRDRERERQASKETEDKGKKDVQDQMQRLKASLEEQIRELGVESDSQKELIAQKEQELEENQQKITANAVEKAELLREKALDEREITDLKNLIASADDTVCKHENTIARLKKELDEMRGEVGGTQSQLKDDSITIEDLRSKVSTLKRKIGKDTESPEGSSADGTDKAVLVHEIDRLNKQVESQENELESIKTVGKVLKEGEGKEADPTKKTIRRVNSDGTIPLDILLSREDSLKTFKGKMKAKEPERWGLRNIVTSTSSLLGGGLRLSDDDLVRQYNHDHPDSVFDSAEDAMRFRELAKKGEIDAADKDELHGLMLDQSSMIRQVYEVAMRAGHVEPQAITKDVIIEEPVAVEEPVILEKPAIIERPVSAEKPVVLEKPVIIEKPVVIEKPVFFERERIVVVEKPVLVSHQPAWLYPVQSVTRFYNRFFAGPRVVTRAPATTEEEAQQAAEVVVAKTAIPRAARNVRRVASRLFLIFMAIFFIVMMVEAYGTDPPRNRRPWERRNDPYPWRFVVFLNGGVAPEWAQRFRYWLLNMVDDRVPPF</sequence>
<gene>
    <name evidence="4" type="ORF">FGG08_001288</name>
</gene>
<feature type="compositionally biased region" description="Low complexity" evidence="2">
    <location>
        <begin position="91"/>
        <end position="108"/>
    </location>
</feature>
<name>A0A9P8IBX0_9PEZI</name>
<keyword evidence="3" id="KW-1133">Transmembrane helix</keyword>
<organism evidence="4 5">
    <name type="scientific">Glutinoglossum americanum</name>
    <dbReference type="NCBI Taxonomy" id="1670608"/>
    <lineage>
        <taxon>Eukaryota</taxon>
        <taxon>Fungi</taxon>
        <taxon>Dikarya</taxon>
        <taxon>Ascomycota</taxon>
        <taxon>Pezizomycotina</taxon>
        <taxon>Geoglossomycetes</taxon>
        <taxon>Geoglossales</taxon>
        <taxon>Geoglossaceae</taxon>
        <taxon>Glutinoglossum</taxon>
    </lineage>
</organism>
<reference evidence="4" key="1">
    <citation type="submission" date="2021-03" db="EMBL/GenBank/DDBJ databases">
        <title>Comparative genomics and phylogenomic investigation of the class Geoglossomycetes provide insights into ecological specialization and systematics.</title>
        <authorList>
            <person name="Melie T."/>
            <person name="Pirro S."/>
            <person name="Miller A.N."/>
            <person name="Quandt A."/>
        </authorList>
    </citation>
    <scope>NUCLEOTIDE SEQUENCE</scope>
    <source>
        <strain evidence="4">GBOQ0MN5Z8</strain>
    </source>
</reference>
<keyword evidence="5" id="KW-1185">Reference proteome</keyword>
<feature type="compositionally biased region" description="Basic residues" evidence="2">
    <location>
        <begin position="45"/>
        <end position="62"/>
    </location>
</feature>
<feature type="compositionally biased region" description="Basic and acidic residues" evidence="2">
    <location>
        <begin position="216"/>
        <end position="230"/>
    </location>
</feature>
<dbReference type="Gene3D" id="1.10.287.1490">
    <property type="match status" value="1"/>
</dbReference>
<feature type="compositionally biased region" description="Low complexity" evidence="2">
    <location>
        <begin position="339"/>
        <end position="354"/>
    </location>
</feature>
<feature type="compositionally biased region" description="Low complexity" evidence="2">
    <location>
        <begin position="116"/>
        <end position="186"/>
    </location>
</feature>
<keyword evidence="3" id="KW-0472">Membrane</keyword>
<dbReference type="AlphaFoldDB" id="A0A9P8IBX0"/>
<feature type="region of interest" description="Disordered" evidence="2">
    <location>
        <begin position="1"/>
        <end position="289"/>
    </location>
</feature>